<proteinExistence type="inferred from homology"/>
<feature type="compositionally biased region" description="Polar residues" evidence="4">
    <location>
        <begin position="11"/>
        <end position="21"/>
    </location>
</feature>
<protein>
    <submittedName>
        <fullName evidence="5">NFKB inhibitor interacting Ras like 1</fullName>
    </submittedName>
</protein>
<dbReference type="NCBIfam" id="TIGR00231">
    <property type="entry name" value="small_GTP"/>
    <property type="match status" value="1"/>
</dbReference>
<dbReference type="GO" id="GO:0043124">
    <property type="term" value="P:negative regulation of canonical NF-kappaB signal transduction"/>
    <property type="evidence" value="ECO:0007669"/>
    <property type="project" value="InterPro"/>
</dbReference>
<dbReference type="SUPFAM" id="SSF52540">
    <property type="entry name" value="P-loop containing nucleoside triphosphate hydrolases"/>
    <property type="match status" value="1"/>
</dbReference>
<dbReference type="Ensembl" id="ENSFALT00000029987.1">
    <property type="protein sequence ID" value="ENSFALP00000032289.1"/>
    <property type="gene ID" value="ENSFALG00000028782.1"/>
</dbReference>
<dbReference type="GO" id="GO:0032794">
    <property type="term" value="F:GTPase activating protein binding"/>
    <property type="evidence" value="ECO:0007669"/>
    <property type="project" value="TreeGrafter"/>
</dbReference>
<reference evidence="5" key="2">
    <citation type="submission" date="2025-08" db="UniProtKB">
        <authorList>
            <consortium name="Ensembl"/>
        </authorList>
    </citation>
    <scope>IDENTIFICATION</scope>
</reference>
<dbReference type="Pfam" id="PF00071">
    <property type="entry name" value="Ras"/>
    <property type="match status" value="1"/>
</dbReference>
<evidence type="ECO:0000313" key="5">
    <source>
        <dbReference type="Ensembl" id="ENSFALP00000032289.1"/>
    </source>
</evidence>
<evidence type="ECO:0000256" key="2">
    <source>
        <dbReference type="ARBA" id="ARBA00022741"/>
    </source>
</evidence>
<accession>A0A803WBD3</accession>
<dbReference type="GO" id="GO:0003924">
    <property type="term" value="F:GTPase activity"/>
    <property type="evidence" value="ECO:0007669"/>
    <property type="project" value="InterPro"/>
</dbReference>
<sequence length="409" mass="44345">MEGREPPFSCISRSHPGTTRLHQAHCKPRKPDNTVHRHTSKHSPCPGGMHAPALPASPNLTGQVSRPQASISTTGSSLKPEKVVWEETLVLKISVAGGRWEGAVPPLLRALPCAFRGLGSRRCPSLHPARLPVCQAPSVPGSQPARLPVCQAPSLPGSQCARLPACQAPSVPGSQPARLPVCQAPSLPGSQCARLPACQAHSIPCLHRAPPRDRPSGSMGKGYKVVVCGMASVGKTAILEQLLYGKHTVGLEEGATMEDVYLASVETDRGVKEQLRLYDTRGLQEGVELPKHYFSVADGFVLVYAVTSLEAFQRVELLKKEIDVFRDKKEVAVIVLGNKTDLLDQRQVETEAAQQWARAEKVRLWEVTVTDRKTLLEPFTFLASKLSQSQNKSTFPLPGRKSKGNNCEN</sequence>
<comment type="similarity">
    <text evidence="1">Belongs to the small GTPase superfamily. Ras family. KappaB-Ras subfamily.</text>
</comment>
<dbReference type="InterPro" id="IPR001806">
    <property type="entry name" value="Small_GTPase"/>
</dbReference>
<dbReference type="GO" id="GO:0032484">
    <property type="term" value="P:Ral protein signal transduction"/>
    <property type="evidence" value="ECO:0007669"/>
    <property type="project" value="TreeGrafter"/>
</dbReference>
<dbReference type="AlphaFoldDB" id="A0A803WBD3"/>
<dbReference type="SMART" id="SM00173">
    <property type="entry name" value="RAS"/>
    <property type="match status" value="1"/>
</dbReference>
<dbReference type="Gene3D" id="3.40.50.300">
    <property type="entry name" value="P-loop containing nucleotide triphosphate hydrolases"/>
    <property type="match status" value="1"/>
</dbReference>
<evidence type="ECO:0000256" key="1">
    <source>
        <dbReference type="ARBA" id="ARBA00008094"/>
    </source>
</evidence>
<feature type="region of interest" description="Disordered" evidence="4">
    <location>
        <begin position="1"/>
        <end position="74"/>
    </location>
</feature>
<dbReference type="SMART" id="SM00175">
    <property type="entry name" value="RAB"/>
    <property type="match status" value="1"/>
</dbReference>
<keyword evidence="3" id="KW-0342">GTP-binding</keyword>
<dbReference type="InterPro" id="IPR027417">
    <property type="entry name" value="P-loop_NTPase"/>
</dbReference>
<keyword evidence="2" id="KW-0547">Nucleotide-binding</keyword>
<feature type="compositionally biased region" description="Polar residues" evidence="4">
    <location>
        <begin position="58"/>
        <end position="74"/>
    </location>
</feature>
<dbReference type="GO" id="GO:0005525">
    <property type="term" value="F:GTP binding"/>
    <property type="evidence" value="ECO:0007669"/>
    <property type="project" value="UniProtKB-KW"/>
</dbReference>
<name>A0A803WBD3_FICAL</name>
<dbReference type="InterPro" id="IPR005225">
    <property type="entry name" value="Small_GTP-bd"/>
</dbReference>
<gene>
    <name evidence="5" type="primary">NKIRAS1</name>
</gene>
<dbReference type="PANTHER" id="PTHR46152">
    <property type="entry name" value="NF-KAPPA-B INHIBITOR-INTERACTING RAS-LIKE PROTEIN"/>
    <property type="match status" value="1"/>
</dbReference>
<evidence type="ECO:0000313" key="6">
    <source>
        <dbReference type="Proteomes" id="UP000016665"/>
    </source>
</evidence>
<keyword evidence="6" id="KW-1185">Reference proteome</keyword>
<dbReference type="Proteomes" id="UP000016665">
    <property type="component" value="Chromosome 2"/>
</dbReference>
<evidence type="ECO:0000256" key="4">
    <source>
        <dbReference type="SAM" id="MobiDB-lite"/>
    </source>
</evidence>
<dbReference type="InterPro" id="IPR042227">
    <property type="entry name" value="KBRS"/>
</dbReference>
<feature type="region of interest" description="Disordered" evidence="4">
    <location>
        <begin position="390"/>
        <end position="409"/>
    </location>
</feature>
<dbReference type="PROSITE" id="PS51421">
    <property type="entry name" value="RAS"/>
    <property type="match status" value="1"/>
</dbReference>
<reference evidence="5" key="3">
    <citation type="submission" date="2025-09" db="UniProtKB">
        <authorList>
            <consortium name="Ensembl"/>
        </authorList>
    </citation>
    <scope>IDENTIFICATION</scope>
</reference>
<reference evidence="5 6" key="1">
    <citation type="journal article" date="2012" name="Nature">
        <title>The genomic landscape of species divergence in Ficedula flycatchers.</title>
        <authorList>
            <person name="Ellegren H."/>
            <person name="Smeds L."/>
            <person name="Burri R."/>
            <person name="Olason P.I."/>
            <person name="Backstrom N."/>
            <person name="Kawakami T."/>
            <person name="Kunstner A."/>
            <person name="Makinen H."/>
            <person name="Nadachowska-Brzyska K."/>
            <person name="Qvarnstrom A."/>
            <person name="Uebbing S."/>
            <person name="Wolf J.B."/>
        </authorList>
    </citation>
    <scope>NUCLEOTIDE SEQUENCE [LARGE SCALE GENOMIC DNA]</scope>
</reference>
<dbReference type="PANTHER" id="PTHR46152:SF1">
    <property type="entry name" value="NF-KAPPA-B INHIBITOR-INTERACTING RAS-LIKE PROTEIN 1"/>
    <property type="match status" value="1"/>
</dbReference>
<evidence type="ECO:0000256" key="3">
    <source>
        <dbReference type="ARBA" id="ARBA00023134"/>
    </source>
</evidence>
<dbReference type="PRINTS" id="PR00449">
    <property type="entry name" value="RASTRNSFRMNG"/>
</dbReference>
<dbReference type="PROSITE" id="PS51419">
    <property type="entry name" value="RAB"/>
    <property type="match status" value="1"/>
</dbReference>
<dbReference type="GeneTree" id="ENSGT00940000159705"/>
<organism evidence="5 6">
    <name type="scientific">Ficedula albicollis</name>
    <name type="common">Collared flycatcher</name>
    <name type="synonym">Muscicapa albicollis</name>
    <dbReference type="NCBI Taxonomy" id="59894"/>
    <lineage>
        <taxon>Eukaryota</taxon>
        <taxon>Metazoa</taxon>
        <taxon>Chordata</taxon>
        <taxon>Craniata</taxon>
        <taxon>Vertebrata</taxon>
        <taxon>Euteleostomi</taxon>
        <taxon>Archelosauria</taxon>
        <taxon>Archosauria</taxon>
        <taxon>Dinosauria</taxon>
        <taxon>Saurischia</taxon>
        <taxon>Theropoda</taxon>
        <taxon>Coelurosauria</taxon>
        <taxon>Aves</taxon>
        <taxon>Neognathae</taxon>
        <taxon>Neoaves</taxon>
        <taxon>Telluraves</taxon>
        <taxon>Australaves</taxon>
        <taxon>Passeriformes</taxon>
        <taxon>Muscicapidae</taxon>
        <taxon>Ficedula</taxon>
    </lineage>
</organism>